<keyword evidence="4" id="KW-1185">Reference proteome</keyword>
<feature type="compositionally biased region" description="Polar residues" evidence="1">
    <location>
        <begin position="283"/>
        <end position="292"/>
    </location>
</feature>
<accession>A0A9P5Q512</accession>
<feature type="compositionally biased region" description="Low complexity" evidence="1">
    <location>
        <begin position="167"/>
        <end position="187"/>
    </location>
</feature>
<dbReference type="EMBL" id="JADNRY010000011">
    <property type="protein sequence ID" value="KAF9074889.1"/>
    <property type="molecule type" value="Genomic_DNA"/>
</dbReference>
<keyword evidence="2" id="KW-1133">Transmembrane helix</keyword>
<evidence type="ECO:0000313" key="4">
    <source>
        <dbReference type="Proteomes" id="UP000772434"/>
    </source>
</evidence>
<feature type="compositionally biased region" description="Low complexity" evidence="1">
    <location>
        <begin position="258"/>
        <end position="270"/>
    </location>
</feature>
<feature type="region of interest" description="Disordered" evidence="1">
    <location>
        <begin position="143"/>
        <end position="300"/>
    </location>
</feature>
<feature type="compositionally biased region" description="Basic residues" evidence="1">
    <location>
        <begin position="56"/>
        <end position="65"/>
    </location>
</feature>
<feature type="compositionally biased region" description="Polar residues" evidence="1">
    <location>
        <begin position="143"/>
        <end position="156"/>
    </location>
</feature>
<keyword evidence="2" id="KW-0812">Transmembrane</keyword>
<organism evidence="3 4">
    <name type="scientific">Rhodocollybia butyracea</name>
    <dbReference type="NCBI Taxonomy" id="206335"/>
    <lineage>
        <taxon>Eukaryota</taxon>
        <taxon>Fungi</taxon>
        <taxon>Dikarya</taxon>
        <taxon>Basidiomycota</taxon>
        <taxon>Agaricomycotina</taxon>
        <taxon>Agaricomycetes</taxon>
        <taxon>Agaricomycetidae</taxon>
        <taxon>Agaricales</taxon>
        <taxon>Marasmiineae</taxon>
        <taxon>Omphalotaceae</taxon>
        <taxon>Rhodocollybia</taxon>
    </lineage>
</organism>
<feature type="compositionally biased region" description="Polar residues" evidence="1">
    <location>
        <begin position="221"/>
        <end position="231"/>
    </location>
</feature>
<name>A0A9P5Q512_9AGAR</name>
<feature type="region of interest" description="Disordered" evidence="1">
    <location>
        <begin position="322"/>
        <end position="391"/>
    </location>
</feature>
<keyword evidence="2" id="KW-0472">Membrane</keyword>
<feature type="region of interest" description="Disordered" evidence="1">
    <location>
        <begin position="52"/>
        <end position="72"/>
    </location>
</feature>
<gene>
    <name evidence="3" type="ORF">BDP27DRAFT_1316135</name>
</gene>
<reference evidence="3" key="1">
    <citation type="submission" date="2020-11" db="EMBL/GenBank/DDBJ databases">
        <authorList>
            <consortium name="DOE Joint Genome Institute"/>
            <person name="Ahrendt S."/>
            <person name="Riley R."/>
            <person name="Andreopoulos W."/>
            <person name="Labutti K."/>
            <person name="Pangilinan J."/>
            <person name="Ruiz-Duenas F.J."/>
            <person name="Barrasa J.M."/>
            <person name="Sanchez-Garcia M."/>
            <person name="Camarero S."/>
            <person name="Miyauchi S."/>
            <person name="Serrano A."/>
            <person name="Linde D."/>
            <person name="Babiker R."/>
            <person name="Drula E."/>
            <person name="Ayuso-Fernandez I."/>
            <person name="Pacheco R."/>
            <person name="Padilla G."/>
            <person name="Ferreira P."/>
            <person name="Barriuso J."/>
            <person name="Kellner H."/>
            <person name="Castanera R."/>
            <person name="Alfaro M."/>
            <person name="Ramirez L."/>
            <person name="Pisabarro A.G."/>
            <person name="Kuo A."/>
            <person name="Tritt A."/>
            <person name="Lipzen A."/>
            <person name="He G."/>
            <person name="Yan M."/>
            <person name="Ng V."/>
            <person name="Cullen D."/>
            <person name="Martin F."/>
            <person name="Rosso M.-N."/>
            <person name="Henrissat B."/>
            <person name="Hibbett D."/>
            <person name="Martinez A.T."/>
            <person name="Grigoriev I.V."/>
        </authorList>
    </citation>
    <scope>NUCLEOTIDE SEQUENCE</scope>
    <source>
        <strain evidence="3">AH 40177</strain>
    </source>
</reference>
<evidence type="ECO:0000313" key="3">
    <source>
        <dbReference type="EMBL" id="KAF9074889.1"/>
    </source>
</evidence>
<evidence type="ECO:0000256" key="1">
    <source>
        <dbReference type="SAM" id="MobiDB-lite"/>
    </source>
</evidence>
<feature type="compositionally biased region" description="Polar residues" evidence="1">
    <location>
        <begin position="247"/>
        <end position="257"/>
    </location>
</feature>
<comment type="caution">
    <text evidence="3">The sequence shown here is derived from an EMBL/GenBank/DDBJ whole genome shotgun (WGS) entry which is preliminary data.</text>
</comment>
<proteinExistence type="predicted"/>
<dbReference type="Proteomes" id="UP000772434">
    <property type="component" value="Unassembled WGS sequence"/>
</dbReference>
<feature type="transmembrane region" description="Helical" evidence="2">
    <location>
        <begin position="15"/>
        <end position="42"/>
    </location>
</feature>
<dbReference type="OrthoDB" id="3062721at2759"/>
<evidence type="ECO:0000256" key="2">
    <source>
        <dbReference type="SAM" id="Phobius"/>
    </source>
</evidence>
<dbReference type="AlphaFoldDB" id="A0A9P5Q512"/>
<protein>
    <submittedName>
        <fullName evidence="3">Uncharacterized protein</fullName>
    </submittedName>
</protein>
<sequence>MPLTMTTHDNKSQPFLVTVLTTAISSVGYGMSIFAIGIIWLLPSIRPVVPAQVAKPKPKSRRRRSAPPVLQQSRPAIIPITTSSSKSSVDSPPLNRRVYFADSPTIQADPINLRRHTLPTKGDEAFSPLNAISNVLLLDASPPTSSSTLVHNSPPTNLFPIPDANESSGSELSRQSSNASSRPSLSLTPRMPAKIKASWNRGNKPIGTNNATDSGGEATPSDCSASPSIPISRTKHRRHSLGFGWPSSKNQASIEPDTSSVTSSPRSSLTIPDVSSKRDRPCTPTSLFSTTKPQRRVSAPVRERTQPYAFPYFAMPPDMVEDQSRGAISNPAREVRTVNAAADAEPKQEEHVSSASALNSRRETGNLQDSLGLERPRTHRRMTSEGSTLAS</sequence>
<feature type="compositionally biased region" description="Polar residues" evidence="1">
    <location>
        <begin position="353"/>
        <end position="369"/>
    </location>
</feature>